<evidence type="ECO:0000256" key="1">
    <source>
        <dbReference type="SAM" id="MobiDB-lite"/>
    </source>
</evidence>
<feature type="non-terminal residue" evidence="2">
    <location>
        <position position="1"/>
    </location>
</feature>
<protein>
    <submittedName>
        <fullName evidence="2">Uncharacterized protein</fullName>
    </submittedName>
</protein>
<evidence type="ECO:0000313" key="3">
    <source>
        <dbReference type="Proteomes" id="UP000499080"/>
    </source>
</evidence>
<reference evidence="2 3" key="1">
    <citation type="journal article" date="2019" name="Sci. Rep.">
        <title>Orb-weaving spider Araneus ventricosus genome elucidates the spidroin gene catalogue.</title>
        <authorList>
            <person name="Kono N."/>
            <person name="Nakamura H."/>
            <person name="Ohtoshi R."/>
            <person name="Moran D.A.P."/>
            <person name="Shinohara A."/>
            <person name="Yoshida Y."/>
            <person name="Fujiwara M."/>
            <person name="Mori M."/>
            <person name="Tomita M."/>
            <person name="Arakawa K."/>
        </authorList>
    </citation>
    <scope>NUCLEOTIDE SEQUENCE [LARGE SCALE GENOMIC DNA]</scope>
</reference>
<organism evidence="2 3">
    <name type="scientific">Araneus ventricosus</name>
    <name type="common">Orbweaver spider</name>
    <name type="synonym">Epeira ventricosa</name>
    <dbReference type="NCBI Taxonomy" id="182803"/>
    <lineage>
        <taxon>Eukaryota</taxon>
        <taxon>Metazoa</taxon>
        <taxon>Ecdysozoa</taxon>
        <taxon>Arthropoda</taxon>
        <taxon>Chelicerata</taxon>
        <taxon>Arachnida</taxon>
        <taxon>Araneae</taxon>
        <taxon>Araneomorphae</taxon>
        <taxon>Entelegynae</taxon>
        <taxon>Araneoidea</taxon>
        <taxon>Araneidae</taxon>
        <taxon>Araneus</taxon>
    </lineage>
</organism>
<dbReference type="Proteomes" id="UP000499080">
    <property type="component" value="Unassembled WGS sequence"/>
</dbReference>
<name>A0A4Y2BSC2_ARAVE</name>
<comment type="caution">
    <text evidence="2">The sequence shown here is derived from an EMBL/GenBank/DDBJ whole genome shotgun (WGS) entry which is preliminary data.</text>
</comment>
<feature type="region of interest" description="Disordered" evidence="1">
    <location>
        <begin position="13"/>
        <end position="47"/>
    </location>
</feature>
<proteinExistence type="predicted"/>
<evidence type="ECO:0000313" key="2">
    <source>
        <dbReference type="EMBL" id="GBL95121.1"/>
    </source>
</evidence>
<accession>A0A4Y2BSC2</accession>
<keyword evidence="3" id="KW-1185">Reference proteome</keyword>
<sequence>VGEWVVGDGRWLSGDKSCSRKSNGKARGEERKRAKVTGEGTWARPPRIPPASLTRFRRILWKPGRLLTEKSLQIDII</sequence>
<gene>
    <name evidence="2" type="ORF">AVEN_221162_1</name>
</gene>
<dbReference type="EMBL" id="BGPR01084366">
    <property type="protein sequence ID" value="GBL95121.1"/>
    <property type="molecule type" value="Genomic_DNA"/>
</dbReference>
<dbReference type="AlphaFoldDB" id="A0A4Y2BSC2"/>